<dbReference type="InterPro" id="IPR018391">
    <property type="entry name" value="PQQ_b-propeller_rpt"/>
</dbReference>
<dbReference type="eggNOG" id="arCOG02482">
    <property type="taxonomic scope" value="Archaea"/>
</dbReference>
<protein>
    <submittedName>
        <fullName evidence="4">Outer membrane protein assembly factor BamB, contains PQQ-like beta-propeller repeat</fullName>
    </submittedName>
    <submittedName>
        <fullName evidence="3">PQQ repeat protein</fullName>
    </submittedName>
</protein>
<sequence>MKRRAFLAAGGLALGAGCSDLLADSKKTEQSPPPEECAIDPSVTPGTSDWTSKRGGPKNTGSVPSDDVPAPPLRIDWTYTMGGHTGVSPPVVAHETVYTTNLDREVHAVDAKTGEHRWQANVSVSSAAAVAGGRVFVADDGSVTALDAMSGEQRWRTDSDVGAHLLSGGVQATERTVFVSGDIFLSAFDAETGERRWRFSTGLETKCRPAIANGTVYVGSDDTSVYALDAETGERRWRYKTDGRINCDPAVADGGVYAASDDGNLYVLDAEMGEKRWRKEVGTVGHLAVDGGHVYVGFGGQYGPTMDAFTAASGTACWSSEEYVSGYASGIAASSEYLYLPVGSLSGSYSVTLGALDPKTGETAWRFPNSNARFDNGPAVVDGAVYAAGMGTDGLTVARFVPKD</sequence>
<feature type="domain" description="Pyrrolo-quinoline quinone repeat" evidence="2">
    <location>
        <begin position="77"/>
        <end position="176"/>
    </location>
</feature>
<dbReference type="EMBL" id="AEMG01000019">
    <property type="protein sequence ID" value="EFW90958.1"/>
    <property type="molecule type" value="Genomic_DNA"/>
</dbReference>
<evidence type="ECO:0000259" key="2">
    <source>
        <dbReference type="Pfam" id="PF13360"/>
    </source>
</evidence>
<evidence type="ECO:0000313" key="4">
    <source>
        <dbReference type="EMBL" id="SHK27442.1"/>
    </source>
</evidence>
<dbReference type="Proteomes" id="UP000003751">
    <property type="component" value="Unassembled WGS sequence"/>
</dbReference>
<dbReference type="InterPro" id="IPR015943">
    <property type="entry name" value="WD40/YVTN_repeat-like_dom_sf"/>
</dbReference>
<keyword evidence="6" id="KW-1185">Reference proteome</keyword>
<reference evidence="3 5" key="1">
    <citation type="journal article" date="2014" name="ISME J.">
        <title>Trehalose/2-sulfotrehalose biosynthesis and glycine-betaine uptake are widely spread mechanisms for osmoadaptation in the Halobacteriales.</title>
        <authorList>
            <person name="Youssef N.H."/>
            <person name="Savage-Ashlock K.N."/>
            <person name="McCully A.L."/>
            <person name="Luedtke B."/>
            <person name="Shaw E.I."/>
            <person name="Hoff W.D."/>
            <person name="Elshahed M.S."/>
        </authorList>
    </citation>
    <scope>NUCLEOTIDE SEQUENCE [LARGE SCALE GENOMIC DNA]</scope>
    <source>
        <strain evidence="3 5">DX253</strain>
    </source>
</reference>
<dbReference type="STRING" id="797209.GCA_000376445_02948"/>
<feature type="region of interest" description="Disordered" evidence="1">
    <location>
        <begin position="24"/>
        <end position="71"/>
    </location>
</feature>
<dbReference type="OrthoDB" id="145878at2157"/>
<dbReference type="SMART" id="SM00564">
    <property type="entry name" value="PQQ"/>
    <property type="match status" value="6"/>
</dbReference>
<reference evidence="6" key="3">
    <citation type="submission" date="2016-11" db="EMBL/GenBank/DDBJ databases">
        <authorList>
            <person name="Varghese N."/>
            <person name="Submissions S."/>
        </authorList>
    </citation>
    <scope>NUCLEOTIDE SEQUENCE [LARGE SCALE GENOMIC DNA]</scope>
    <source>
        <strain evidence="6">DX253</strain>
    </source>
</reference>
<dbReference type="SUPFAM" id="SSF50998">
    <property type="entry name" value="Quinoprotein alcohol dehydrogenase-like"/>
    <property type="match status" value="2"/>
</dbReference>
<evidence type="ECO:0000313" key="3">
    <source>
        <dbReference type="EMBL" id="EFW90958.1"/>
    </source>
</evidence>
<evidence type="ECO:0000313" key="5">
    <source>
        <dbReference type="Proteomes" id="UP000003751"/>
    </source>
</evidence>
<organism evidence="3 5">
    <name type="scientific">Haladaptatus paucihalophilus DX253</name>
    <dbReference type="NCBI Taxonomy" id="797209"/>
    <lineage>
        <taxon>Archaea</taxon>
        <taxon>Methanobacteriati</taxon>
        <taxon>Methanobacteriota</taxon>
        <taxon>Stenosarchaea group</taxon>
        <taxon>Halobacteria</taxon>
        <taxon>Halobacteriales</taxon>
        <taxon>Haladaptataceae</taxon>
        <taxon>Haladaptatus</taxon>
    </lineage>
</organism>
<dbReference type="Gene3D" id="2.40.10.480">
    <property type="match status" value="3"/>
</dbReference>
<evidence type="ECO:0000313" key="6">
    <source>
        <dbReference type="Proteomes" id="UP000184203"/>
    </source>
</evidence>
<dbReference type="EMBL" id="FRAN01000001">
    <property type="protein sequence ID" value="SHK27442.1"/>
    <property type="molecule type" value="Genomic_DNA"/>
</dbReference>
<proteinExistence type="predicted"/>
<gene>
    <name evidence="4" type="ORF">SAMN05444342_1172</name>
    <name evidence="3" type="ORF">ZOD2009_17468</name>
</gene>
<feature type="domain" description="Pyrrolo-quinoline quinone repeat" evidence="2">
    <location>
        <begin position="185"/>
        <end position="319"/>
    </location>
</feature>
<dbReference type="Gene3D" id="2.130.10.10">
    <property type="entry name" value="YVTN repeat-like/Quinoprotein amine dehydrogenase"/>
    <property type="match status" value="1"/>
</dbReference>
<dbReference type="PATRIC" id="fig|797209.4.peg.3420"/>
<dbReference type="PANTHER" id="PTHR34512">
    <property type="entry name" value="CELL SURFACE PROTEIN"/>
    <property type="match status" value="1"/>
</dbReference>
<reference evidence="4" key="2">
    <citation type="submission" date="2016-11" db="EMBL/GenBank/DDBJ databases">
        <authorList>
            <person name="Jaros S."/>
            <person name="Januszkiewicz K."/>
            <person name="Wedrychowicz H."/>
        </authorList>
    </citation>
    <scope>NUCLEOTIDE SEQUENCE [LARGE SCALE GENOMIC DNA]</scope>
    <source>
        <strain evidence="4">DX253</strain>
    </source>
</reference>
<dbReference type="InterPro" id="IPR011047">
    <property type="entry name" value="Quinoprotein_ADH-like_sf"/>
</dbReference>
<dbReference type="AlphaFoldDB" id="E7QXF5"/>
<dbReference type="PANTHER" id="PTHR34512:SF30">
    <property type="entry name" value="OUTER MEMBRANE PROTEIN ASSEMBLY FACTOR BAMB"/>
    <property type="match status" value="1"/>
</dbReference>
<name>E7QXF5_HALPU</name>
<accession>E7QXF5</accession>
<dbReference type="Pfam" id="PF13360">
    <property type="entry name" value="PQQ_2"/>
    <property type="match status" value="2"/>
</dbReference>
<dbReference type="InterPro" id="IPR002372">
    <property type="entry name" value="PQQ_rpt_dom"/>
</dbReference>
<dbReference type="RefSeq" id="WP_007981994.1">
    <property type="nucleotide sequence ID" value="NZ_AEMG01000019.1"/>
</dbReference>
<dbReference type="PROSITE" id="PS51257">
    <property type="entry name" value="PROKAR_LIPOPROTEIN"/>
    <property type="match status" value="1"/>
</dbReference>
<dbReference type="Proteomes" id="UP000184203">
    <property type="component" value="Unassembled WGS sequence"/>
</dbReference>
<evidence type="ECO:0000256" key="1">
    <source>
        <dbReference type="SAM" id="MobiDB-lite"/>
    </source>
</evidence>